<evidence type="ECO:0000313" key="1">
    <source>
        <dbReference type="EMBL" id="GAB69546.1"/>
    </source>
</evidence>
<proteinExistence type="predicted"/>
<dbReference type="GeneID" id="14696088"/>
<name>K6UF62_PLACD</name>
<organism evidence="1 2">
    <name type="scientific">Plasmodium cynomolgi (strain B)</name>
    <dbReference type="NCBI Taxonomy" id="1120755"/>
    <lineage>
        <taxon>Eukaryota</taxon>
        <taxon>Sar</taxon>
        <taxon>Alveolata</taxon>
        <taxon>Apicomplexa</taxon>
        <taxon>Aconoidasida</taxon>
        <taxon>Haemosporida</taxon>
        <taxon>Plasmodiidae</taxon>
        <taxon>Plasmodium</taxon>
        <taxon>Plasmodium (Plasmodium)</taxon>
    </lineage>
</organism>
<keyword evidence="2" id="KW-1185">Reference proteome</keyword>
<evidence type="ECO:0000313" key="2">
    <source>
        <dbReference type="Proteomes" id="UP000006319"/>
    </source>
</evidence>
<evidence type="ECO:0008006" key="3">
    <source>
        <dbReference type="Google" id="ProtNLM"/>
    </source>
</evidence>
<dbReference type="RefSeq" id="XP_004227764.1">
    <property type="nucleotide sequence ID" value="XM_004227716.1"/>
</dbReference>
<accession>K6UF62</accession>
<dbReference type="PhylomeDB" id="K6UF62"/>
<dbReference type="Proteomes" id="UP000006319">
    <property type="component" value="Unassembled WGS sequence"/>
</dbReference>
<dbReference type="EMBL" id="DF157307">
    <property type="protein sequence ID" value="GAB69546.1"/>
    <property type="molecule type" value="Genomic_DNA"/>
</dbReference>
<protein>
    <recommendedName>
        <fullName evidence="3">CYIR protein</fullName>
    </recommendedName>
</protein>
<sequence length="212" mass="25386">MKLLLKTSFRIKLKKNIKNFIYHCEKIHKYLEHFKTDDLCSNIKCCHYINYFLNNIISISNYKDKDNTFRLFKSYIENNKNINTNICVNVIQKIDDNVLKEIRELYKLYDDYEKIIEDDELIINKSLFCNTLKEFVTKFNNVVGKLDLSNSNYLFNKLKNLKCLIEKNDLFTSDKCDSNLLEFTAPKVNNNSIYIFYTLKCNFVIHLNKELF</sequence>
<dbReference type="AlphaFoldDB" id="K6UF62"/>
<dbReference type="VEuPathDB" id="PlasmoDB:PCYB_002950"/>
<dbReference type="KEGG" id="pcy:PCYB_002950"/>
<reference evidence="1 2" key="1">
    <citation type="journal article" date="2012" name="Nat. Genet.">
        <title>Plasmodium cynomolgi genome sequences provide insight into Plasmodium vivax and the monkey malaria clade.</title>
        <authorList>
            <person name="Tachibana S."/>
            <person name="Sullivan S.A."/>
            <person name="Kawai S."/>
            <person name="Nakamura S."/>
            <person name="Kim H.R."/>
            <person name="Goto N."/>
            <person name="Arisue N."/>
            <person name="Palacpac N.M.Q."/>
            <person name="Honma H."/>
            <person name="Yagi M."/>
            <person name="Tougan T."/>
            <person name="Katakai Y."/>
            <person name="Kaneko O."/>
            <person name="Mita T."/>
            <person name="Kita K."/>
            <person name="Yasutomi Y."/>
            <person name="Sutton P.L."/>
            <person name="Shakhbatyan R."/>
            <person name="Horii T."/>
            <person name="Yasunaga T."/>
            <person name="Barnwell J.W."/>
            <person name="Escalante A.A."/>
            <person name="Carlton J.M."/>
            <person name="Tanabe K."/>
        </authorList>
    </citation>
    <scope>NUCLEOTIDE SEQUENCE [LARGE SCALE GENOMIC DNA]</scope>
    <source>
        <strain evidence="1 2">B</strain>
    </source>
</reference>
<gene>
    <name evidence="1" type="ORF">PCYB_002950</name>
</gene>
<dbReference type="OrthoDB" id="10381398at2759"/>